<proteinExistence type="predicted"/>
<feature type="transmembrane region" description="Helical" evidence="1">
    <location>
        <begin position="5"/>
        <end position="26"/>
    </location>
</feature>
<evidence type="ECO:0000313" key="2">
    <source>
        <dbReference type="EMBL" id="SHI46384.1"/>
    </source>
</evidence>
<dbReference type="STRING" id="198092.SAMN02745194_00443"/>
<evidence type="ECO:0000313" key="3">
    <source>
        <dbReference type="Proteomes" id="UP000184387"/>
    </source>
</evidence>
<name>A0A1M6BCB0_9PROT</name>
<feature type="transmembrane region" description="Helical" evidence="1">
    <location>
        <begin position="94"/>
        <end position="113"/>
    </location>
</feature>
<keyword evidence="1" id="KW-0472">Membrane</keyword>
<dbReference type="RefSeq" id="WP_139281280.1">
    <property type="nucleotide sequence ID" value="NZ_FQZF01000002.1"/>
</dbReference>
<feature type="transmembrane region" description="Helical" evidence="1">
    <location>
        <begin position="32"/>
        <end position="53"/>
    </location>
</feature>
<gene>
    <name evidence="2" type="ORF">SAMN02745194_00443</name>
</gene>
<reference evidence="2 3" key="1">
    <citation type="submission" date="2016-11" db="EMBL/GenBank/DDBJ databases">
        <authorList>
            <person name="Jaros S."/>
            <person name="Januszkiewicz K."/>
            <person name="Wedrychowicz H."/>
        </authorList>
    </citation>
    <scope>NUCLEOTIDE SEQUENCE [LARGE SCALE GENOMIC DNA]</scope>
    <source>
        <strain evidence="2 3">DSM 14916</strain>
    </source>
</reference>
<dbReference type="Proteomes" id="UP000184387">
    <property type="component" value="Unassembled WGS sequence"/>
</dbReference>
<dbReference type="EMBL" id="FQZF01000002">
    <property type="protein sequence ID" value="SHI46384.1"/>
    <property type="molecule type" value="Genomic_DNA"/>
</dbReference>
<keyword evidence="3" id="KW-1185">Reference proteome</keyword>
<accession>A0A1M6BCB0</accession>
<organism evidence="2 3">
    <name type="scientific">Muricoccus roseus</name>
    <dbReference type="NCBI Taxonomy" id="198092"/>
    <lineage>
        <taxon>Bacteria</taxon>
        <taxon>Pseudomonadati</taxon>
        <taxon>Pseudomonadota</taxon>
        <taxon>Alphaproteobacteria</taxon>
        <taxon>Acetobacterales</taxon>
        <taxon>Roseomonadaceae</taxon>
        <taxon>Muricoccus</taxon>
    </lineage>
</organism>
<feature type="transmembrane region" description="Helical" evidence="1">
    <location>
        <begin position="60"/>
        <end position="79"/>
    </location>
</feature>
<evidence type="ECO:0000256" key="1">
    <source>
        <dbReference type="SAM" id="Phobius"/>
    </source>
</evidence>
<keyword evidence="1" id="KW-1133">Transmembrane helix</keyword>
<sequence length="127" mass="13406">MSGQLVAGVVAMLFVLALIFDIPFVLPAVMALAGYVAGSAVCTATTLVIRWAVKLLLEPVPRVIVAIGGSFLLHAFAWWDGWHPFGSQLTEASAFNALVFLLFAHVPPAILLLRDLGARPAGRTGAP</sequence>
<dbReference type="AlphaFoldDB" id="A0A1M6BCB0"/>
<protein>
    <submittedName>
        <fullName evidence="2">Uncharacterized protein</fullName>
    </submittedName>
</protein>
<keyword evidence="1" id="KW-0812">Transmembrane</keyword>